<accession>A0ABS0EMN2</accession>
<reference evidence="4 5" key="1">
    <citation type="submission" date="2020-11" db="EMBL/GenBank/DDBJ databases">
        <title>WGS of Herminiimonas contaminans strain Marseille-Q4544 isolated from planarians Schmidtea mediterranea.</title>
        <authorList>
            <person name="Kangale L."/>
        </authorList>
    </citation>
    <scope>NUCLEOTIDE SEQUENCE [LARGE SCALE GENOMIC DNA]</scope>
    <source>
        <strain evidence="4 5">Marseille-Q4544</strain>
    </source>
</reference>
<evidence type="ECO:0000259" key="2">
    <source>
        <dbReference type="Pfam" id="PF06742"/>
    </source>
</evidence>
<keyword evidence="5" id="KW-1185">Reference proteome</keyword>
<dbReference type="PANTHER" id="PTHR36509">
    <property type="entry name" value="BLL3101 PROTEIN"/>
    <property type="match status" value="1"/>
</dbReference>
<dbReference type="PANTHER" id="PTHR36509:SF3">
    <property type="entry name" value="SIGNAL PEPTIDE PROTEIN"/>
    <property type="match status" value="1"/>
</dbReference>
<dbReference type="SUPFAM" id="SSF160935">
    <property type="entry name" value="VPA0735-like"/>
    <property type="match status" value="1"/>
</dbReference>
<evidence type="ECO:0000313" key="5">
    <source>
        <dbReference type="Proteomes" id="UP000657372"/>
    </source>
</evidence>
<dbReference type="Gene3D" id="1.10.3360.10">
    <property type="entry name" value="VPA0735-like domain"/>
    <property type="match status" value="1"/>
</dbReference>
<gene>
    <name evidence="4" type="ORF">IXC47_00270</name>
</gene>
<organism evidence="4 5">
    <name type="scientific">Herminiimonas contaminans</name>
    <dbReference type="NCBI Taxonomy" id="1111140"/>
    <lineage>
        <taxon>Bacteria</taxon>
        <taxon>Pseudomonadati</taxon>
        <taxon>Pseudomonadota</taxon>
        <taxon>Betaproteobacteria</taxon>
        <taxon>Burkholderiales</taxon>
        <taxon>Oxalobacteraceae</taxon>
        <taxon>Herminiimonas</taxon>
    </lineage>
</organism>
<dbReference type="Pfam" id="PF06742">
    <property type="entry name" value="DUF1214"/>
    <property type="match status" value="1"/>
</dbReference>
<feature type="signal peptide" evidence="1">
    <location>
        <begin position="1"/>
        <end position="32"/>
    </location>
</feature>
<dbReference type="Proteomes" id="UP000657372">
    <property type="component" value="Unassembled WGS sequence"/>
</dbReference>
<evidence type="ECO:0000313" key="4">
    <source>
        <dbReference type="EMBL" id="MBF8176108.1"/>
    </source>
</evidence>
<protein>
    <submittedName>
        <fullName evidence="4">DUF1254 domain-containing protein</fullName>
    </submittedName>
</protein>
<feature type="domain" description="DUF1214" evidence="2">
    <location>
        <begin position="360"/>
        <end position="466"/>
    </location>
</feature>
<dbReference type="Pfam" id="PF06863">
    <property type="entry name" value="DUF1254"/>
    <property type="match status" value="1"/>
</dbReference>
<evidence type="ECO:0000256" key="1">
    <source>
        <dbReference type="SAM" id="SignalP"/>
    </source>
</evidence>
<dbReference type="InterPro" id="IPR037049">
    <property type="entry name" value="DUF1214_C_sf"/>
</dbReference>
<proteinExistence type="predicted"/>
<dbReference type="EMBL" id="JADOEL010000001">
    <property type="protein sequence ID" value="MBF8176108.1"/>
    <property type="molecule type" value="Genomic_DNA"/>
</dbReference>
<dbReference type="Gene3D" id="2.60.40.1610">
    <property type="entry name" value="Domain of unknown function DUF1254"/>
    <property type="match status" value="1"/>
</dbReference>
<comment type="caution">
    <text evidence="4">The sequence shown here is derived from an EMBL/GenBank/DDBJ whole genome shotgun (WGS) entry which is preliminary data.</text>
</comment>
<keyword evidence="1" id="KW-0732">Signal</keyword>
<dbReference type="InterPro" id="IPR010679">
    <property type="entry name" value="DUF1254"/>
</dbReference>
<dbReference type="InterPro" id="IPR037050">
    <property type="entry name" value="DUF1254_sf"/>
</dbReference>
<feature type="chain" id="PRO_5046702521" evidence="1">
    <location>
        <begin position="33"/>
        <end position="482"/>
    </location>
</feature>
<name>A0ABS0EMN2_9BURK</name>
<evidence type="ECO:0000259" key="3">
    <source>
        <dbReference type="Pfam" id="PF06863"/>
    </source>
</evidence>
<sequence>MFCTQSKGSIIVKKLVAFLTALCAMCSTSAWSANSPSVEKKADLVERTIYRRAVEAVMWGMPAVNYERMLQAASDNGAKLNQVVYWSRPVNWKNQTLTPNPDTIYLNPFYDTKNGPIVVEIPPADAGHVIVGSFDVAWQNALADVGPAGMDKGKGAKYLITPPGYKDKAPDGYIVLPSETYRGFVILRSNFKSRSDVDIKSAVDHGKRVKVYPLGGNPDATVFVDAYDQPFDATIPYDASFFELLNRFVQQEPWLTRDKVMIDTLKTLGIEKGKPFKPDAKTKAILSKAAQEAHAVIDVKYEGGFVPPFFERTHWSVPVPPETRDGLGNNFADPNEYGLDGRAVMYHMAYFSAKVLGAGQFYLINIVDRAGKPLQGKNTYRLRVPPNAPIEQYWSVTAYDRGTHALIKGVSRPSLASNDTTVQKNADGSTDIYFGPTAPAGKQSNWVPTDAKRQFELLFRLYGPKKEFAEKTWVLPDVEQLR</sequence>
<dbReference type="InterPro" id="IPR010621">
    <property type="entry name" value="DUF1214"/>
</dbReference>
<feature type="domain" description="DUF1254" evidence="3">
    <location>
        <begin position="81"/>
        <end position="213"/>
    </location>
</feature>
<dbReference type="Gene3D" id="2.60.120.600">
    <property type="entry name" value="Domain of unknown function DUF1214, C-terminal domain"/>
    <property type="match status" value="1"/>
</dbReference>